<dbReference type="InterPro" id="IPR000711">
    <property type="entry name" value="ATPase_OSCP/dsu"/>
</dbReference>
<keyword evidence="4" id="KW-0406">Ion transport</keyword>
<evidence type="ECO:0000256" key="6">
    <source>
        <dbReference type="ARBA" id="ARBA00023310"/>
    </source>
</evidence>
<evidence type="ECO:0000256" key="3">
    <source>
        <dbReference type="ARBA" id="ARBA00022781"/>
    </source>
</evidence>
<keyword evidence="3" id="KW-0375">Hydrogen ion transport</keyword>
<dbReference type="GO" id="GO:0046933">
    <property type="term" value="F:proton-transporting ATP synthase activity, rotational mechanism"/>
    <property type="evidence" value="ECO:0007669"/>
    <property type="project" value="InterPro"/>
</dbReference>
<evidence type="ECO:0000256" key="5">
    <source>
        <dbReference type="ARBA" id="ARBA00023136"/>
    </source>
</evidence>
<keyword evidence="6" id="KW-0066">ATP synthesis</keyword>
<evidence type="ECO:0000313" key="8">
    <source>
        <dbReference type="EMBL" id="KAG6383071.1"/>
    </source>
</evidence>
<reference evidence="8" key="1">
    <citation type="submission" date="2018-01" db="EMBL/GenBank/DDBJ databases">
        <authorList>
            <person name="Mao J.F."/>
        </authorList>
    </citation>
    <scope>NUCLEOTIDE SEQUENCE</scope>
    <source>
        <strain evidence="8">Huo1</strain>
        <tissue evidence="8">Leaf</tissue>
    </source>
</reference>
<accession>A0A8X8VVJ1</accession>
<gene>
    <name evidence="8" type="ORF">SASPL_157189</name>
</gene>
<evidence type="ECO:0000256" key="2">
    <source>
        <dbReference type="ARBA" id="ARBA00022448"/>
    </source>
</evidence>
<dbReference type="PROSITE" id="PS00389">
    <property type="entry name" value="ATPASE_DELTA"/>
    <property type="match status" value="1"/>
</dbReference>
<dbReference type="EMBL" id="PNBA02000747">
    <property type="protein sequence ID" value="KAG6383071.1"/>
    <property type="molecule type" value="Genomic_DNA"/>
</dbReference>
<feature type="compositionally biased region" description="Basic and acidic residues" evidence="7">
    <location>
        <begin position="49"/>
        <end position="74"/>
    </location>
</feature>
<comment type="subcellular location">
    <subcellularLocation>
        <location evidence="1">Membrane</location>
    </subcellularLocation>
</comment>
<evidence type="ECO:0000256" key="4">
    <source>
        <dbReference type="ARBA" id="ARBA00023065"/>
    </source>
</evidence>
<feature type="region of interest" description="Disordered" evidence="7">
    <location>
        <begin position="49"/>
        <end position="92"/>
    </location>
</feature>
<dbReference type="Pfam" id="PF00213">
    <property type="entry name" value="OSCP"/>
    <property type="match status" value="1"/>
</dbReference>
<proteinExistence type="predicted"/>
<reference evidence="8" key="2">
    <citation type="submission" date="2020-08" db="EMBL/GenBank/DDBJ databases">
        <title>Plant Genome Project.</title>
        <authorList>
            <person name="Zhang R.-G."/>
        </authorList>
    </citation>
    <scope>NUCLEOTIDE SEQUENCE</scope>
    <source>
        <strain evidence="8">Huo1</strain>
        <tissue evidence="8">Leaf</tissue>
    </source>
</reference>
<name>A0A8X8VVJ1_SALSN</name>
<comment type="caution">
    <text evidence="8">The sequence shown here is derived from an EMBL/GenBank/DDBJ whole genome shotgun (WGS) entry which is preliminary data.</text>
</comment>
<keyword evidence="9" id="KW-1185">Reference proteome</keyword>
<dbReference type="Proteomes" id="UP000298416">
    <property type="component" value="Unassembled WGS sequence"/>
</dbReference>
<evidence type="ECO:0000256" key="1">
    <source>
        <dbReference type="ARBA" id="ARBA00004370"/>
    </source>
</evidence>
<organism evidence="8">
    <name type="scientific">Salvia splendens</name>
    <name type="common">Scarlet sage</name>
    <dbReference type="NCBI Taxonomy" id="180675"/>
    <lineage>
        <taxon>Eukaryota</taxon>
        <taxon>Viridiplantae</taxon>
        <taxon>Streptophyta</taxon>
        <taxon>Embryophyta</taxon>
        <taxon>Tracheophyta</taxon>
        <taxon>Spermatophyta</taxon>
        <taxon>Magnoliopsida</taxon>
        <taxon>eudicotyledons</taxon>
        <taxon>Gunneridae</taxon>
        <taxon>Pentapetalae</taxon>
        <taxon>asterids</taxon>
        <taxon>lamiids</taxon>
        <taxon>Lamiales</taxon>
        <taxon>Lamiaceae</taxon>
        <taxon>Nepetoideae</taxon>
        <taxon>Mentheae</taxon>
        <taxon>Salviinae</taxon>
        <taxon>Salvia</taxon>
        <taxon>Salvia subgen. Calosphace</taxon>
        <taxon>core Calosphace</taxon>
    </lineage>
</organism>
<dbReference type="GO" id="GO:0016020">
    <property type="term" value="C:membrane"/>
    <property type="evidence" value="ECO:0007669"/>
    <property type="project" value="UniProtKB-SubCell"/>
</dbReference>
<keyword evidence="2" id="KW-0813">Transport</keyword>
<keyword evidence="5" id="KW-0472">Membrane</keyword>
<evidence type="ECO:0000313" key="9">
    <source>
        <dbReference type="Proteomes" id="UP000298416"/>
    </source>
</evidence>
<protein>
    <submittedName>
        <fullName evidence="8">Uncharacterized protein</fullName>
    </submittedName>
</protein>
<evidence type="ECO:0000256" key="7">
    <source>
        <dbReference type="SAM" id="MobiDB-lite"/>
    </source>
</evidence>
<dbReference type="PANTHER" id="PTHR11910">
    <property type="entry name" value="ATP SYNTHASE DELTA CHAIN"/>
    <property type="match status" value="1"/>
</dbReference>
<dbReference type="InterPro" id="IPR020781">
    <property type="entry name" value="ATPase_OSCP/d_CS"/>
</dbReference>
<dbReference type="PRINTS" id="PR00125">
    <property type="entry name" value="ATPASEDELTA"/>
</dbReference>
<dbReference type="AlphaFoldDB" id="A0A8X8VVJ1"/>
<sequence>MRWRSSGVMEGEVRGLDGEDNRLISVSEHWGFGLGFSDWGRMKLRNGIRERERETDGCKDSPDTQRKAAERRAASDGACEGEDLLGQIDDASGRSTQRIDHTRGLVESNRLERSHHPRAEKLVVADLPHLAPVVAVGAKGDVDVVVPHDLQGHARRSVGEAGVLILEDLLRDIRRRYLKRLLQLRDDRNWRVDMKLIILTELRSRCRGDLARHAAADFARLLRPLPLLLHVNFTDMKRVDLIKEITAEFELIANRLSETEVATVASVVELEPQHLAEIAKCAQKLTGSKNVKLKTVIDKSLLAGIIIRYGNSGSKLSLITLRFRRRQKARADFFKPPTNPALLALQSVITTVKRLHFGAAEKMKKNDLSILFFLFWSRTSTISIWKKMNHRVPQIWIFIIIVVAATVEFSYSFTSAADVFAAAGRGVAAVEDDRLARIIVVDFVTRFVVVVVENVVDLGGDGGDGEAFLLGDKRERCEHEERSHGVGFASDGYAFGSGHATHH</sequence>